<dbReference type="PANTHER" id="PTHR48032">
    <property type="entry name" value="RNA-BINDING PROTEIN MUSASHI HOMOLOG RBP6"/>
    <property type="match status" value="1"/>
</dbReference>
<keyword evidence="1" id="KW-0677">Repeat</keyword>
<dbReference type="PANTHER" id="PTHR48032:SF6">
    <property type="entry name" value="RNA-BINDING (RRM_RBD_RNP MOTIFS) FAMILY PROTEIN"/>
    <property type="match status" value="1"/>
</dbReference>
<dbReference type="Pfam" id="PF00076">
    <property type="entry name" value="RRM_1"/>
    <property type="match status" value="2"/>
</dbReference>
<dbReference type="EMBL" id="VXIV02000809">
    <property type="protein sequence ID" value="KAF6035918.1"/>
    <property type="molecule type" value="Genomic_DNA"/>
</dbReference>
<gene>
    <name evidence="6" type="ORF">EB796_005777</name>
</gene>
<dbReference type="SUPFAM" id="SSF54928">
    <property type="entry name" value="RNA-binding domain, RBD"/>
    <property type="match status" value="1"/>
</dbReference>
<evidence type="ECO:0000259" key="5">
    <source>
        <dbReference type="PROSITE" id="PS50102"/>
    </source>
</evidence>
<organism evidence="6 7">
    <name type="scientific">Bugula neritina</name>
    <name type="common">Brown bryozoan</name>
    <name type="synonym">Sertularia neritina</name>
    <dbReference type="NCBI Taxonomy" id="10212"/>
    <lineage>
        <taxon>Eukaryota</taxon>
        <taxon>Metazoa</taxon>
        <taxon>Spiralia</taxon>
        <taxon>Lophotrochozoa</taxon>
        <taxon>Bryozoa</taxon>
        <taxon>Gymnolaemata</taxon>
        <taxon>Cheilostomatida</taxon>
        <taxon>Flustrina</taxon>
        <taxon>Buguloidea</taxon>
        <taxon>Bugulidae</taxon>
        <taxon>Bugula</taxon>
    </lineage>
</organism>
<feature type="compositionally biased region" description="Gly residues" evidence="4">
    <location>
        <begin position="219"/>
        <end position="237"/>
    </location>
</feature>
<dbReference type="PROSITE" id="PS50102">
    <property type="entry name" value="RRM"/>
    <property type="match status" value="2"/>
</dbReference>
<protein>
    <submittedName>
        <fullName evidence="6">Hrp-1</fullName>
    </submittedName>
</protein>
<reference evidence="6" key="1">
    <citation type="submission" date="2020-06" db="EMBL/GenBank/DDBJ databases">
        <title>Draft genome of Bugula neritina, a colonial animal packing powerful symbionts and potential medicines.</title>
        <authorList>
            <person name="Rayko M."/>
        </authorList>
    </citation>
    <scope>NUCLEOTIDE SEQUENCE [LARGE SCALE GENOMIC DNA]</scope>
    <source>
        <strain evidence="6">Kwan_BN1</strain>
    </source>
</reference>
<dbReference type="InterPro" id="IPR000504">
    <property type="entry name" value="RRM_dom"/>
</dbReference>
<accession>A0A7J7KE74</accession>
<dbReference type="GO" id="GO:0006417">
    <property type="term" value="P:regulation of translation"/>
    <property type="evidence" value="ECO:0007669"/>
    <property type="project" value="TreeGrafter"/>
</dbReference>
<keyword evidence="2 3" id="KW-0694">RNA-binding</keyword>
<dbReference type="InterPro" id="IPR012677">
    <property type="entry name" value="Nucleotide-bd_a/b_plait_sf"/>
</dbReference>
<dbReference type="Proteomes" id="UP000593567">
    <property type="component" value="Unassembled WGS sequence"/>
</dbReference>
<sequence length="379" mass="39957">MAELEPEHLRKVFIGGLPPATTDDSMRDYFSKYGKIVDCVVMKDSQTRRSRGFGFVAFDHSSCVDELQSDRPHILDGKEVDTKRVVPKSGGGGGGGPRTDREQKVNKVFLGGLRDEITDEDIRQFFGQFGIVEKVETFMDRERNKRKGFAFITFQDFDSVDKCVYSIENGLCVVLLCVVTAYLLGVVQAQTTPDGKLNLQGFKVEVKKAKSQDEMRGFNRGGGGMGRGGGGGGRGGFNSRGGGGGYGDYGNQYNQGGELHSNYSKPVTRHSEGCGYQGGYNNQGGGYNNQGGGYNGGYSNQGGGQGDYDGGYNNSGNWGGQSQGWGSGGGGGGGGYQNNGFGGGYGNNSGGGGPMRGGYNKGGNRPGPYSGGGGGNWRN</sequence>
<evidence type="ECO:0000256" key="3">
    <source>
        <dbReference type="PROSITE-ProRule" id="PRU00176"/>
    </source>
</evidence>
<dbReference type="OrthoDB" id="1875751at2759"/>
<comment type="caution">
    <text evidence="6">The sequence shown here is derived from an EMBL/GenBank/DDBJ whole genome shotgun (WGS) entry which is preliminary data.</text>
</comment>
<dbReference type="Gene3D" id="3.30.70.330">
    <property type="match status" value="2"/>
</dbReference>
<dbReference type="AlphaFoldDB" id="A0A7J7KE74"/>
<name>A0A7J7KE74_BUGNE</name>
<evidence type="ECO:0000256" key="4">
    <source>
        <dbReference type="SAM" id="MobiDB-lite"/>
    </source>
</evidence>
<dbReference type="SMART" id="SM00360">
    <property type="entry name" value="RRM"/>
    <property type="match status" value="2"/>
</dbReference>
<keyword evidence="7" id="KW-1185">Reference proteome</keyword>
<proteinExistence type="predicted"/>
<evidence type="ECO:0000313" key="7">
    <source>
        <dbReference type="Proteomes" id="UP000593567"/>
    </source>
</evidence>
<feature type="region of interest" description="Disordered" evidence="4">
    <location>
        <begin position="339"/>
        <end position="379"/>
    </location>
</feature>
<feature type="domain" description="RRM" evidence="5">
    <location>
        <begin position="106"/>
        <end position="211"/>
    </location>
</feature>
<feature type="region of interest" description="Disordered" evidence="4">
    <location>
        <begin position="79"/>
        <end position="101"/>
    </location>
</feature>
<evidence type="ECO:0000256" key="1">
    <source>
        <dbReference type="ARBA" id="ARBA00022737"/>
    </source>
</evidence>
<feature type="domain" description="RRM" evidence="5">
    <location>
        <begin position="10"/>
        <end position="85"/>
    </location>
</feature>
<dbReference type="FunFam" id="3.30.70.330:FF:000040">
    <property type="entry name" value="Heterogeneous nuclear ribonucleoprotein A2/B1"/>
    <property type="match status" value="1"/>
</dbReference>
<dbReference type="InterPro" id="IPR035979">
    <property type="entry name" value="RBD_domain_sf"/>
</dbReference>
<dbReference type="GO" id="GO:0003729">
    <property type="term" value="F:mRNA binding"/>
    <property type="evidence" value="ECO:0007669"/>
    <property type="project" value="TreeGrafter"/>
</dbReference>
<evidence type="ECO:0000256" key="2">
    <source>
        <dbReference type="ARBA" id="ARBA00022884"/>
    </source>
</evidence>
<evidence type="ECO:0000313" key="6">
    <source>
        <dbReference type="EMBL" id="KAF6035918.1"/>
    </source>
</evidence>
<feature type="region of interest" description="Disordered" evidence="4">
    <location>
        <begin position="215"/>
        <end position="237"/>
    </location>
</feature>
<dbReference type="PRINTS" id="PR01228">
    <property type="entry name" value="EGGSHELL"/>
</dbReference>